<dbReference type="Gene3D" id="2.60.260.20">
    <property type="entry name" value="Urease metallochaperone UreE, N-terminal domain"/>
    <property type="match status" value="2"/>
</dbReference>
<dbReference type="CDD" id="cd10747">
    <property type="entry name" value="DnaJ_C"/>
    <property type="match status" value="1"/>
</dbReference>
<reference evidence="3 4" key="1">
    <citation type="submission" date="2018-05" db="EMBL/GenBank/DDBJ databases">
        <title>Abyssibacter profundi OUC007T gen. nov., sp. nov, a marine bacterium isolated from seawater of the Mariana Trench.</title>
        <authorList>
            <person name="Zhou S."/>
        </authorList>
    </citation>
    <scope>NUCLEOTIDE SEQUENCE [LARGE SCALE GENOMIC DNA]</scope>
    <source>
        <strain evidence="3 4">OUC007</strain>
    </source>
</reference>
<dbReference type="InterPro" id="IPR036869">
    <property type="entry name" value="J_dom_sf"/>
</dbReference>
<dbReference type="PRINTS" id="PR00625">
    <property type="entry name" value="JDOMAIN"/>
</dbReference>
<dbReference type="AlphaFoldDB" id="A0A363UNA8"/>
<dbReference type="GO" id="GO:0005737">
    <property type="term" value="C:cytoplasm"/>
    <property type="evidence" value="ECO:0007669"/>
    <property type="project" value="TreeGrafter"/>
</dbReference>
<name>A0A363UNA8_9GAMM</name>
<dbReference type="Pfam" id="PF01556">
    <property type="entry name" value="DnaJ_C"/>
    <property type="match status" value="1"/>
</dbReference>
<dbReference type="CDD" id="cd06257">
    <property type="entry name" value="DnaJ"/>
    <property type="match status" value="1"/>
</dbReference>
<evidence type="ECO:0000313" key="4">
    <source>
        <dbReference type="Proteomes" id="UP000251800"/>
    </source>
</evidence>
<evidence type="ECO:0000313" key="3">
    <source>
        <dbReference type="EMBL" id="PWN56925.1"/>
    </source>
</evidence>
<dbReference type="OrthoDB" id="9779889at2"/>
<dbReference type="Gene3D" id="1.10.287.110">
    <property type="entry name" value="DnaJ domain"/>
    <property type="match status" value="1"/>
</dbReference>
<dbReference type="SUPFAM" id="SSF46565">
    <property type="entry name" value="Chaperone J-domain"/>
    <property type="match status" value="1"/>
</dbReference>
<proteinExistence type="predicted"/>
<keyword evidence="1" id="KW-0143">Chaperone</keyword>
<dbReference type="InterPro" id="IPR008971">
    <property type="entry name" value="HSP40/DnaJ_pept-bd"/>
</dbReference>
<dbReference type="PROSITE" id="PS00636">
    <property type="entry name" value="DNAJ_1"/>
    <property type="match status" value="1"/>
</dbReference>
<evidence type="ECO:0000259" key="2">
    <source>
        <dbReference type="PROSITE" id="PS50076"/>
    </source>
</evidence>
<keyword evidence="4" id="KW-1185">Reference proteome</keyword>
<dbReference type="Proteomes" id="UP000251800">
    <property type="component" value="Unassembled WGS sequence"/>
</dbReference>
<dbReference type="GO" id="GO:0051082">
    <property type="term" value="F:unfolded protein binding"/>
    <property type="evidence" value="ECO:0007669"/>
    <property type="project" value="InterPro"/>
</dbReference>
<dbReference type="PANTHER" id="PTHR43096">
    <property type="entry name" value="DNAJ HOMOLOG 1, MITOCHONDRIAL-RELATED"/>
    <property type="match status" value="1"/>
</dbReference>
<dbReference type="EMBL" id="QEQK01000004">
    <property type="protein sequence ID" value="PWN56925.1"/>
    <property type="molecule type" value="Genomic_DNA"/>
</dbReference>
<dbReference type="SMART" id="SM00271">
    <property type="entry name" value="DnaJ"/>
    <property type="match status" value="1"/>
</dbReference>
<dbReference type="PROSITE" id="PS50076">
    <property type="entry name" value="DNAJ_2"/>
    <property type="match status" value="1"/>
</dbReference>
<comment type="caution">
    <text evidence="3">The sequence shown here is derived from an EMBL/GenBank/DDBJ whole genome shotgun (WGS) entry which is preliminary data.</text>
</comment>
<dbReference type="InterPro" id="IPR018253">
    <property type="entry name" value="DnaJ_domain_CS"/>
</dbReference>
<dbReference type="FunFam" id="2.60.260.20:FF:000013">
    <property type="entry name" value="DnaJ subfamily B member 11"/>
    <property type="match status" value="1"/>
</dbReference>
<accession>A0A363UNA8</accession>
<dbReference type="GO" id="GO:0042026">
    <property type="term" value="P:protein refolding"/>
    <property type="evidence" value="ECO:0007669"/>
    <property type="project" value="TreeGrafter"/>
</dbReference>
<dbReference type="PANTHER" id="PTHR43096:SF52">
    <property type="entry name" value="DNAJ HOMOLOG 1, MITOCHONDRIAL-RELATED"/>
    <property type="match status" value="1"/>
</dbReference>
<dbReference type="Pfam" id="PF00226">
    <property type="entry name" value="DnaJ"/>
    <property type="match status" value="1"/>
</dbReference>
<dbReference type="SUPFAM" id="SSF49493">
    <property type="entry name" value="HSP40/DnaJ peptide-binding domain"/>
    <property type="match status" value="2"/>
</dbReference>
<sequence length="303" mass="33078">MEFQDYYETLGVSRSASDAEIKAAYRKLARQYHPDRNTDSGAEDRFKAISEAYEVLKDPAKRQQYDALGANWQNGQQFRPPPGWDAGAGGFGGASGFSDFFETLFGQGFQAGDFGGQNPFGGRAARPSPQTARISISLEDAFNGIKRRLTLNDSHGARQVDVQIPKGIRSGQKIRLSGQGRAGPSGQRGDLLLEVDIKPHDVFELDGSDIRVLMPIAPWEAALGSKLEVPTLAGSVTLKVPPGARTGQSLRLRGRGMPGSPAGDQFVTLQIQTPRAETREQRELYERMAAAFSFDPRREHGRA</sequence>
<dbReference type="InterPro" id="IPR002939">
    <property type="entry name" value="DnaJ_C"/>
</dbReference>
<evidence type="ECO:0000256" key="1">
    <source>
        <dbReference type="ARBA" id="ARBA00023186"/>
    </source>
</evidence>
<feature type="domain" description="J" evidence="2">
    <location>
        <begin position="5"/>
        <end position="69"/>
    </location>
</feature>
<protein>
    <submittedName>
        <fullName evidence="3">Cytochrome C biogenesis protein</fullName>
    </submittedName>
</protein>
<gene>
    <name evidence="3" type="ORF">DEH80_04820</name>
</gene>
<organism evidence="3 4">
    <name type="scientific">Abyssibacter profundi</name>
    <dbReference type="NCBI Taxonomy" id="2182787"/>
    <lineage>
        <taxon>Bacteria</taxon>
        <taxon>Pseudomonadati</taxon>
        <taxon>Pseudomonadota</taxon>
        <taxon>Gammaproteobacteria</taxon>
        <taxon>Chromatiales</taxon>
        <taxon>Oceanococcaceae</taxon>
        <taxon>Abyssibacter</taxon>
    </lineage>
</organism>
<dbReference type="InterPro" id="IPR001623">
    <property type="entry name" value="DnaJ_domain"/>
</dbReference>